<dbReference type="PANTHER" id="PTHR42110">
    <property type="entry name" value="L-ASPARAGINASE, PUTATIVE (AFU_ORTHOLOGUE AFUA_3G11890)-RELATED"/>
    <property type="match status" value="1"/>
</dbReference>
<dbReference type="InterPro" id="IPR010349">
    <property type="entry name" value="Asparaginase_II"/>
</dbReference>
<dbReference type="OrthoDB" id="2588474at2759"/>
<dbReference type="AlphaFoldDB" id="A0A8H5Y3U1"/>
<comment type="caution">
    <text evidence="1">The sequence shown here is derived from an EMBL/GenBank/DDBJ whole genome shotgun (WGS) entry which is preliminary data.</text>
</comment>
<dbReference type="Pfam" id="PF06089">
    <property type="entry name" value="Asparaginase_II"/>
    <property type="match status" value="1"/>
</dbReference>
<sequence length="193" mass="20902">MAGAEASGADIKSYHLPDHPVQLEVKRVVDDLAHDPKQVEWGVNGCNLPAPAYPLSYLAQKYATFADAADAVEASSPASQRTRNFARVFNPMTEHPEQVGGTGRFCTVLMQSYQGQLFGKVGADASYGIGVRESENTLRRGAKGAHGIAVKIEDGNLEMLYAVIPEILEQLEIGTPEQRRRLDGFIIFSGGIL</sequence>
<dbReference type="PANTHER" id="PTHR42110:SF1">
    <property type="entry name" value="L-ASPARAGINASE, PUTATIVE (AFU_ORTHOLOGUE AFUA_3G11890)-RELATED"/>
    <property type="match status" value="1"/>
</dbReference>
<name>A0A8H5Y3U1_9HYPO</name>
<keyword evidence="2" id="KW-1185">Reference proteome</keyword>
<evidence type="ECO:0000313" key="1">
    <source>
        <dbReference type="EMBL" id="KAF5705410.1"/>
    </source>
</evidence>
<organism evidence="1 2">
    <name type="scientific">Fusarium mundagurra</name>
    <dbReference type="NCBI Taxonomy" id="1567541"/>
    <lineage>
        <taxon>Eukaryota</taxon>
        <taxon>Fungi</taxon>
        <taxon>Dikarya</taxon>
        <taxon>Ascomycota</taxon>
        <taxon>Pezizomycotina</taxon>
        <taxon>Sordariomycetes</taxon>
        <taxon>Hypocreomycetidae</taxon>
        <taxon>Hypocreales</taxon>
        <taxon>Nectriaceae</taxon>
        <taxon>Fusarium</taxon>
        <taxon>Fusarium fujikuroi species complex</taxon>
    </lineage>
</organism>
<reference evidence="1 2" key="1">
    <citation type="submission" date="2020-05" db="EMBL/GenBank/DDBJ databases">
        <title>Identification and distribution of gene clusters putatively required for synthesis of sphingolipid metabolism inhibitors in phylogenetically diverse species of the filamentous fungus Fusarium.</title>
        <authorList>
            <person name="Kim H.-S."/>
            <person name="Busman M."/>
            <person name="Brown D.W."/>
            <person name="Divon H."/>
            <person name="Uhlig S."/>
            <person name="Proctor R.H."/>
        </authorList>
    </citation>
    <scope>NUCLEOTIDE SEQUENCE [LARGE SCALE GENOMIC DNA]</scope>
    <source>
        <strain evidence="1 2">NRRL 66235</strain>
    </source>
</reference>
<proteinExistence type="predicted"/>
<accession>A0A8H5Y3U1</accession>
<evidence type="ECO:0000313" key="2">
    <source>
        <dbReference type="Proteomes" id="UP000544331"/>
    </source>
</evidence>
<dbReference type="Proteomes" id="UP000544331">
    <property type="component" value="Unassembled WGS sequence"/>
</dbReference>
<gene>
    <name evidence="1" type="ORF">FMUND_12087</name>
</gene>
<protein>
    <submittedName>
        <fullName evidence="1">Asparaginase II</fullName>
    </submittedName>
</protein>
<dbReference type="EMBL" id="JAAOAN010000483">
    <property type="protein sequence ID" value="KAF5705410.1"/>
    <property type="molecule type" value="Genomic_DNA"/>
</dbReference>